<dbReference type="AlphaFoldDB" id="A0A6A6QRR4"/>
<feature type="compositionally biased region" description="Acidic residues" evidence="1">
    <location>
        <begin position="330"/>
        <end position="349"/>
    </location>
</feature>
<accession>A0A6A6QRR4</accession>
<dbReference type="Proteomes" id="UP000799750">
    <property type="component" value="Unassembled WGS sequence"/>
</dbReference>
<sequence>MDFERPLFAGTTIPVRLAPTTIEDLPDEILIKIMSNFRVGHQNPAHITERDGASQQLEIQHRATLLLVSQVSRKFKNCAQEILFQDVGVGLTDNGDIIKKYEEPKRLAMLFDVLRRNPGLARKVNILHLHVLSPTVLKRRGAREEGRRAAVEWIIPDLTVHIHGLVGIPDDMRKTWLEMLSGDFYHEALAAGLLSVIPNLQKLFVRATYTLPLLSTLAQLTSMPILGTLRHLRLTIEKCERATYFRQATGLDLTASLVYLPRLWTLTCNADTEHGSLHHIGHRNLSPNLTELTVFGGITGKQFASVLGGFKGLIMFDWIPHPIQRAAYYEDDEENDGEYRDDEEDDDDDSGRWGPQAGLGTLIEALEAHRETLRLIRIGYSGARDFWSIMDSRNVKAPSFAAFERLEWLIIDCSCLLNCNGLALSPERLAERLARALPRSLQMLELGNYKNIFTRHGRYNLLMEPLEALIPWLDEEQYPNLRTIRFDPYYREAMEITGKKKKEVWQKQIMKYDLFEKFGSVGIIFIPWYFGYTDEGVAPSWWDWFVAFAHKLWLYRLIFSTGVIGFVIGFVVAPMVNISTPLLLVCLRTLNLGNIFHFELNGLRGGET</sequence>
<gene>
    <name evidence="3" type="ORF">BU16DRAFT_378963</name>
</gene>
<keyword evidence="4" id="KW-1185">Reference proteome</keyword>
<keyword evidence="2" id="KW-0812">Transmembrane</keyword>
<keyword evidence="2" id="KW-0472">Membrane</keyword>
<dbReference type="EMBL" id="MU004189">
    <property type="protein sequence ID" value="KAF2495065.1"/>
    <property type="molecule type" value="Genomic_DNA"/>
</dbReference>
<reference evidence="3" key="1">
    <citation type="journal article" date="2020" name="Stud. Mycol.">
        <title>101 Dothideomycetes genomes: a test case for predicting lifestyles and emergence of pathogens.</title>
        <authorList>
            <person name="Haridas S."/>
            <person name="Albert R."/>
            <person name="Binder M."/>
            <person name="Bloem J."/>
            <person name="Labutti K."/>
            <person name="Salamov A."/>
            <person name="Andreopoulos B."/>
            <person name="Baker S."/>
            <person name="Barry K."/>
            <person name="Bills G."/>
            <person name="Bluhm B."/>
            <person name="Cannon C."/>
            <person name="Castanera R."/>
            <person name="Culley D."/>
            <person name="Daum C."/>
            <person name="Ezra D."/>
            <person name="Gonzalez J."/>
            <person name="Henrissat B."/>
            <person name="Kuo A."/>
            <person name="Liang C."/>
            <person name="Lipzen A."/>
            <person name="Lutzoni F."/>
            <person name="Magnuson J."/>
            <person name="Mondo S."/>
            <person name="Nolan M."/>
            <person name="Ohm R."/>
            <person name="Pangilinan J."/>
            <person name="Park H.-J."/>
            <person name="Ramirez L."/>
            <person name="Alfaro M."/>
            <person name="Sun H."/>
            <person name="Tritt A."/>
            <person name="Yoshinaga Y."/>
            <person name="Zwiers L.-H."/>
            <person name="Turgeon B."/>
            <person name="Goodwin S."/>
            <person name="Spatafora J."/>
            <person name="Crous P."/>
            <person name="Grigoriev I."/>
        </authorList>
    </citation>
    <scope>NUCLEOTIDE SEQUENCE</scope>
    <source>
        <strain evidence="3">CBS 269.34</strain>
    </source>
</reference>
<feature type="transmembrane region" description="Helical" evidence="2">
    <location>
        <begin position="552"/>
        <end position="573"/>
    </location>
</feature>
<organism evidence="3 4">
    <name type="scientific">Lophium mytilinum</name>
    <dbReference type="NCBI Taxonomy" id="390894"/>
    <lineage>
        <taxon>Eukaryota</taxon>
        <taxon>Fungi</taxon>
        <taxon>Dikarya</taxon>
        <taxon>Ascomycota</taxon>
        <taxon>Pezizomycotina</taxon>
        <taxon>Dothideomycetes</taxon>
        <taxon>Pleosporomycetidae</taxon>
        <taxon>Mytilinidiales</taxon>
        <taxon>Mytilinidiaceae</taxon>
        <taxon>Lophium</taxon>
    </lineage>
</organism>
<feature type="region of interest" description="Disordered" evidence="1">
    <location>
        <begin position="330"/>
        <end position="353"/>
    </location>
</feature>
<evidence type="ECO:0000256" key="1">
    <source>
        <dbReference type="SAM" id="MobiDB-lite"/>
    </source>
</evidence>
<protein>
    <submittedName>
        <fullName evidence="3">Uncharacterized protein</fullName>
    </submittedName>
</protein>
<evidence type="ECO:0000313" key="3">
    <source>
        <dbReference type="EMBL" id="KAF2495065.1"/>
    </source>
</evidence>
<evidence type="ECO:0000313" key="4">
    <source>
        <dbReference type="Proteomes" id="UP000799750"/>
    </source>
</evidence>
<keyword evidence="2" id="KW-1133">Transmembrane helix</keyword>
<evidence type="ECO:0000256" key="2">
    <source>
        <dbReference type="SAM" id="Phobius"/>
    </source>
</evidence>
<dbReference type="OrthoDB" id="10671845at2759"/>
<name>A0A6A6QRR4_9PEZI</name>
<proteinExistence type="predicted"/>